<gene>
    <name evidence="2" type="ORF">PSNMU_V1.4_AUG-EV-PASAV3_0072490</name>
</gene>
<feature type="signal peptide" evidence="1">
    <location>
        <begin position="1"/>
        <end position="19"/>
    </location>
</feature>
<organism evidence="2 3">
    <name type="scientific">Pseudo-nitzschia multistriata</name>
    <dbReference type="NCBI Taxonomy" id="183589"/>
    <lineage>
        <taxon>Eukaryota</taxon>
        <taxon>Sar</taxon>
        <taxon>Stramenopiles</taxon>
        <taxon>Ochrophyta</taxon>
        <taxon>Bacillariophyta</taxon>
        <taxon>Bacillariophyceae</taxon>
        <taxon>Bacillariophycidae</taxon>
        <taxon>Bacillariales</taxon>
        <taxon>Bacillariaceae</taxon>
        <taxon>Pseudo-nitzschia</taxon>
    </lineage>
</organism>
<dbReference type="Proteomes" id="UP000291116">
    <property type="component" value="Unassembled WGS sequence"/>
</dbReference>
<sequence length="83" mass="9087">MKLLAFALSAFCVLGSASADIEDKRARRKLARELHRKLNPLACGEPGSIPILRLKIGVMMNVIPLSNPSDRGRSEALYTVQLP</sequence>
<keyword evidence="1" id="KW-0732">Signal</keyword>
<name>A0A448ZEB5_9STRA</name>
<keyword evidence="3" id="KW-1185">Reference proteome</keyword>
<feature type="chain" id="PRO_5019370370" evidence="1">
    <location>
        <begin position="20"/>
        <end position="83"/>
    </location>
</feature>
<proteinExistence type="predicted"/>
<protein>
    <submittedName>
        <fullName evidence="2">Uncharacterized protein</fullName>
    </submittedName>
</protein>
<evidence type="ECO:0000313" key="2">
    <source>
        <dbReference type="EMBL" id="VEU40365.1"/>
    </source>
</evidence>
<evidence type="ECO:0000313" key="3">
    <source>
        <dbReference type="Proteomes" id="UP000291116"/>
    </source>
</evidence>
<accession>A0A448ZEB5</accession>
<evidence type="ECO:0000256" key="1">
    <source>
        <dbReference type="SAM" id="SignalP"/>
    </source>
</evidence>
<reference evidence="2 3" key="1">
    <citation type="submission" date="2019-01" db="EMBL/GenBank/DDBJ databases">
        <authorList>
            <person name="Ferrante I. M."/>
        </authorList>
    </citation>
    <scope>NUCLEOTIDE SEQUENCE [LARGE SCALE GENOMIC DNA]</scope>
    <source>
        <strain evidence="2 3">B856</strain>
    </source>
</reference>
<dbReference type="AlphaFoldDB" id="A0A448ZEB5"/>
<dbReference type="EMBL" id="CAACVS010000277">
    <property type="protein sequence ID" value="VEU40365.1"/>
    <property type="molecule type" value="Genomic_DNA"/>
</dbReference>